<protein>
    <submittedName>
        <fullName evidence="3">4'-phosphopantetheinyl transferase superfamily protein</fullName>
    </submittedName>
</protein>
<evidence type="ECO:0000313" key="3">
    <source>
        <dbReference type="EMBL" id="NBG65281.1"/>
    </source>
</evidence>
<feature type="domain" description="4'-phosphopantetheinyl transferase" evidence="2">
    <location>
        <begin position="107"/>
        <end position="193"/>
    </location>
</feature>
<evidence type="ECO:0000259" key="2">
    <source>
        <dbReference type="Pfam" id="PF01648"/>
    </source>
</evidence>
<accession>A0A6N9NID5</accession>
<dbReference type="InterPro" id="IPR008278">
    <property type="entry name" value="4-PPantetheinyl_Trfase_dom"/>
</dbReference>
<dbReference type="AlphaFoldDB" id="A0A6N9NID5"/>
<dbReference type="Proteomes" id="UP000470771">
    <property type="component" value="Unassembled WGS sequence"/>
</dbReference>
<evidence type="ECO:0000313" key="4">
    <source>
        <dbReference type="Proteomes" id="UP000470771"/>
    </source>
</evidence>
<keyword evidence="1 3" id="KW-0808">Transferase</keyword>
<keyword evidence="4" id="KW-1185">Reference proteome</keyword>
<sequence length="208" mass="24536">MALVHSFSPQKNSIIGYWKFEESVDDLIARVEDLHFNLEKFYLINSTNRKIEWLSTRLLLHELLPENNCDIYYSEFGKPHLSSTNKHISISHSKGMCAMYIGDQSNGVDLQILNNNIESIAHKYLDNSELKLIQSQLEDYHILWCTKEAVFKAYGRKKIFLKKNIFVQSINKTENKVVAQLIDENYTQNYLLKYLYFENYYLVYTLNV</sequence>
<organism evidence="3 4">
    <name type="scientific">Acidiluteibacter ferrifornacis</name>
    <dbReference type="NCBI Taxonomy" id="2692424"/>
    <lineage>
        <taxon>Bacteria</taxon>
        <taxon>Pseudomonadati</taxon>
        <taxon>Bacteroidota</taxon>
        <taxon>Flavobacteriia</taxon>
        <taxon>Flavobacteriales</taxon>
        <taxon>Cryomorphaceae</taxon>
        <taxon>Acidiluteibacter</taxon>
    </lineage>
</organism>
<proteinExistence type="predicted"/>
<comment type="caution">
    <text evidence="3">The sequence shown here is derived from an EMBL/GenBank/DDBJ whole genome shotgun (WGS) entry which is preliminary data.</text>
</comment>
<dbReference type="Pfam" id="PF01648">
    <property type="entry name" value="ACPS"/>
    <property type="match status" value="1"/>
</dbReference>
<gene>
    <name evidence="3" type="ORF">GQN54_04085</name>
</gene>
<dbReference type="GO" id="GO:0000287">
    <property type="term" value="F:magnesium ion binding"/>
    <property type="evidence" value="ECO:0007669"/>
    <property type="project" value="InterPro"/>
</dbReference>
<dbReference type="SUPFAM" id="SSF56214">
    <property type="entry name" value="4'-phosphopantetheinyl transferase"/>
    <property type="match status" value="2"/>
</dbReference>
<dbReference type="InterPro" id="IPR037143">
    <property type="entry name" value="4-PPantetheinyl_Trfase_dom_sf"/>
</dbReference>
<reference evidence="3 4" key="1">
    <citation type="submission" date="2019-12" db="EMBL/GenBank/DDBJ databases">
        <authorList>
            <person name="Zhao J."/>
        </authorList>
    </citation>
    <scope>NUCLEOTIDE SEQUENCE [LARGE SCALE GENOMIC DNA]</scope>
    <source>
        <strain evidence="3 4">S-15</strain>
    </source>
</reference>
<evidence type="ECO:0000256" key="1">
    <source>
        <dbReference type="ARBA" id="ARBA00022679"/>
    </source>
</evidence>
<dbReference type="EMBL" id="WWNE01000004">
    <property type="protein sequence ID" value="NBG65281.1"/>
    <property type="molecule type" value="Genomic_DNA"/>
</dbReference>
<dbReference type="Gene3D" id="3.90.470.20">
    <property type="entry name" value="4'-phosphopantetheinyl transferase domain"/>
    <property type="match status" value="2"/>
</dbReference>
<dbReference type="RefSeq" id="WP_160632237.1">
    <property type="nucleotide sequence ID" value="NZ_WWNE01000004.1"/>
</dbReference>
<dbReference type="GO" id="GO:0008897">
    <property type="term" value="F:holo-[acyl-carrier-protein] synthase activity"/>
    <property type="evidence" value="ECO:0007669"/>
    <property type="project" value="InterPro"/>
</dbReference>
<name>A0A6N9NID5_9FLAO</name>